<feature type="transmembrane region" description="Helical" evidence="1">
    <location>
        <begin position="31"/>
        <end position="52"/>
    </location>
</feature>
<accession>A0ABV7N2V4</accession>
<dbReference type="RefSeq" id="WP_380657146.1">
    <property type="nucleotide sequence ID" value="NZ_JBHRVQ010000001.1"/>
</dbReference>
<sequence>MTRYGRNIAVIALLLSIQLFIFNYWLDFVWWGNVFLIIGALFAIGTNVVAIWHARKYNYDISDNNYMKGI</sequence>
<evidence type="ECO:0000256" key="1">
    <source>
        <dbReference type="SAM" id="Phobius"/>
    </source>
</evidence>
<dbReference type="Proteomes" id="UP001595637">
    <property type="component" value="Unassembled WGS sequence"/>
</dbReference>
<evidence type="ECO:0000313" key="2">
    <source>
        <dbReference type="EMBL" id="MFC3387203.1"/>
    </source>
</evidence>
<feature type="transmembrane region" description="Helical" evidence="1">
    <location>
        <begin position="7"/>
        <end position="25"/>
    </location>
</feature>
<name>A0ABV7N2V4_9STAP</name>
<protein>
    <submittedName>
        <fullName evidence="2">Uncharacterized protein</fullName>
    </submittedName>
</protein>
<gene>
    <name evidence="2" type="ORF">ACFOEO_01090</name>
</gene>
<organism evidence="2 3">
    <name type="scientific">Salinicoccus sesuvii</name>
    <dbReference type="NCBI Taxonomy" id="868281"/>
    <lineage>
        <taxon>Bacteria</taxon>
        <taxon>Bacillati</taxon>
        <taxon>Bacillota</taxon>
        <taxon>Bacilli</taxon>
        <taxon>Bacillales</taxon>
        <taxon>Staphylococcaceae</taxon>
        <taxon>Salinicoccus</taxon>
    </lineage>
</organism>
<keyword evidence="3" id="KW-1185">Reference proteome</keyword>
<proteinExistence type="predicted"/>
<evidence type="ECO:0000313" key="3">
    <source>
        <dbReference type="Proteomes" id="UP001595637"/>
    </source>
</evidence>
<keyword evidence="1" id="KW-0812">Transmembrane</keyword>
<dbReference type="EMBL" id="JBHRVQ010000001">
    <property type="protein sequence ID" value="MFC3387203.1"/>
    <property type="molecule type" value="Genomic_DNA"/>
</dbReference>
<keyword evidence="1" id="KW-0472">Membrane</keyword>
<keyword evidence="1" id="KW-1133">Transmembrane helix</keyword>
<comment type="caution">
    <text evidence="2">The sequence shown here is derived from an EMBL/GenBank/DDBJ whole genome shotgun (WGS) entry which is preliminary data.</text>
</comment>
<reference evidence="3" key="1">
    <citation type="journal article" date="2019" name="Int. J. Syst. Evol. Microbiol.">
        <title>The Global Catalogue of Microorganisms (GCM) 10K type strain sequencing project: providing services to taxonomists for standard genome sequencing and annotation.</title>
        <authorList>
            <consortium name="The Broad Institute Genomics Platform"/>
            <consortium name="The Broad Institute Genome Sequencing Center for Infectious Disease"/>
            <person name="Wu L."/>
            <person name="Ma J."/>
        </authorList>
    </citation>
    <scope>NUCLEOTIDE SEQUENCE [LARGE SCALE GENOMIC DNA]</scope>
    <source>
        <strain evidence="3">CCM 7756</strain>
    </source>
</reference>